<gene>
    <name evidence="2" type="ORF">J2Z75_005211</name>
</gene>
<dbReference type="EMBL" id="JAGGJV010000011">
    <property type="protein sequence ID" value="MBP1861682.1"/>
    <property type="molecule type" value="Genomic_DNA"/>
</dbReference>
<proteinExistence type="predicted"/>
<accession>A0ABS4EUS8</accession>
<evidence type="ECO:0000313" key="2">
    <source>
        <dbReference type="EMBL" id="MBP1861682.1"/>
    </source>
</evidence>
<reference evidence="2 3" key="1">
    <citation type="submission" date="2021-03" db="EMBL/GenBank/DDBJ databases">
        <title>Genomic Encyclopedia of Type Strains, Phase IV (KMG-IV): sequencing the most valuable type-strain genomes for metagenomic binning, comparative biology and taxonomic classification.</title>
        <authorList>
            <person name="Goeker M."/>
        </authorList>
    </citation>
    <scope>NUCLEOTIDE SEQUENCE [LARGE SCALE GENOMIC DNA]</scope>
    <source>
        <strain evidence="2 3">DSM 26427</strain>
    </source>
</reference>
<keyword evidence="3" id="KW-1185">Reference proteome</keyword>
<feature type="region of interest" description="Disordered" evidence="1">
    <location>
        <begin position="1"/>
        <end position="30"/>
    </location>
</feature>
<comment type="caution">
    <text evidence="2">The sequence shown here is derived from an EMBL/GenBank/DDBJ whole genome shotgun (WGS) entry which is preliminary data.</text>
</comment>
<feature type="compositionally biased region" description="Basic and acidic residues" evidence="1">
    <location>
        <begin position="13"/>
        <end position="23"/>
    </location>
</feature>
<dbReference type="Proteomes" id="UP000823786">
    <property type="component" value="Unassembled WGS sequence"/>
</dbReference>
<organism evidence="2 3">
    <name type="scientific">Rhizobium herbae</name>
    <dbReference type="NCBI Taxonomy" id="508661"/>
    <lineage>
        <taxon>Bacteria</taxon>
        <taxon>Pseudomonadati</taxon>
        <taxon>Pseudomonadota</taxon>
        <taxon>Alphaproteobacteria</taxon>
        <taxon>Hyphomicrobiales</taxon>
        <taxon>Rhizobiaceae</taxon>
        <taxon>Rhizobium/Agrobacterium group</taxon>
        <taxon>Rhizobium</taxon>
    </lineage>
</organism>
<evidence type="ECO:0000256" key="1">
    <source>
        <dbReference type="SAM" id="MobiDB-lite"/>
    </source>
</evidence>
<sequence>MRAHQRKRHALPRRGDRLNEPIHRQRGHRY</sequence>
<evidence type="ECO:0000313" key="3">
    <source>
        <dbReference type="Proteomes" id="UP000823786"/>
    </source>
</evidence>
<feature type="compositionally biased region" description="Basic residues" evidence="1">
    <location>
        <begin position="1"/>
        <end position="12"/>
    </location>
</feature>
<protein>
    <submittedName>
        <fullName evidence="2">Uncharacterized protein</fullName>
    </submittedName>
</protein>
<name>A0ABS4EUS8_9HYPH</name>